<sequence length="121" mass="12897">MGWNDHEQASGPDAGALRRRIEAGRFVEGSEEYLVADQVAREGIGSLSDRQRGIFDSAIQPILDEPDDPPPAASDLGNQIDGPMADDGSVEPGQDAEGDGDDEVDEIHDAPTIQPPDFGRD</sequence>
<reference evidence="2 3" key="1">
    <citation type="submission" date="2019-04" db="EMBL/GenBank/DDBJ databases">
        <title>Phreatobacter aquaticus sp. nov.</title>
        <authorList>
            <person name="Choi A."/>
        </authorList>
    </citation>
    <scope>NUCLEOTIDE SEQUENCE [LARGE SCALE GENOMIC DNA]</scope>
    <source>
        <strain evidence="2 3">KCTC 52518</strain>
    </source>
</reference>
<dbReference type="EMBL" id="CP039690">
    <property type="protein sequence ID" value="QCI68507.1"/>
    <property type="molecule type" value="Genomic_DNA"/>
</dbReference>
<accession>A0A4D7BLA0</accession>
<feature type="compositionally biased region" description="Acidic residues" evidence="1">
    <location>
        <begin position="94"/>
        <end position="106"/>
    </location>
</feature>
<evidence type="ECO:0000313" key="2">
    <source>
        <dbReference type="EMBL" id="QCI68507.1"/>
    </source>
</evidence>
<name>A0A4D7BLA0_9HYPH</name>
<keyword evidence="3" id="KW-1185">Reference proteome</keyword>
<gene>
    <name evidence="2" type="ORF">E8M01_32340</name>
</gene>
<protein>
    <submittedName>
        <fullName evidence="2">Uncharacterized protein</fullName>
    </submittedName>
</protein>
<dbReference type="RefSeq" id="WP_136963926.1">
    <property type="nucleotide sequence ID" value="NZ_CP039690.1"/>
</dbReference>
<feature type="region of interest" description="Disordered" evidence="1">
    <location>
        <begin position="43"/>
        <end position="121"/>
    </location>
</feature>
<evidence type="ECO:0000313" key="3">
    <source>
        <dbReference type="Proteomes" id="UP000298781"/>
    </source>
</evidence>
<dbReference type="KEGG" id="pstg:E8M01_32340"/>
<dbReference type="AlphaFoldDB" id="A0A4D7BLA0"/>
<proteinExistence type="predicted"/>
<evidence type="ECO:0000256" key="1">
    <source>
        <dbReference type="SAM" id="MobiDB-lite"/>
    </source>
</evidence>
<organism evidence="2 3">
    <name type="scientific">Phreatobacter stygius</name>
    <dbReference type="NCBI Taxonomy" id="1940610"/>
    <lineage>
        <taxon>Bacteria</taxon>
        <taxon>Pseudomonadati</taxon>
        <taxon>Pseudomonadota</taxon>
        <taxon>Alphaproteobacteria</taxon>
        <taxon>Hyphomicrobiales</taxon>
        <taxon>Phreatobacteraceae</taxon>
        <taxon>Phreatobacter</taxon>
    </lineage>
</organism>
<dbReference type="Proteomes" id="UP000298781">
    <property type="component" value="Chromosome"/>
</dbReference>